<dbReference type="PROSITE" id="PS00236">
    <property type="entry name" value="NEUROTR_ION_CHANNEL"/>
    <property type="match status" value="1"/>
</dbReference>
<dbReference type="PRINTS" id="PR00253">
    <property type="entry name" value="GABAARECEPTR"/>
</dbReference>
<feature type="signal peptide" evidence="13">
    <location>
        <begin position="1"/>
        <end position="28"/>
    </location>
</feature>
<evidence type="ECO:0000256" key="13">
    <source>
        <dbReference type="SAM" id="SignalP"/>
    </source>
</evidence>
<evidence type="ECO:0000256" key="12">
    <source>
        <dbReference type="SAM" id="Phobius"/>
    </source>
</evidence>
<feature type="transmembrane region" description="Helical" evidence="12">
    <location>
        <begin position="194"/>
        <end position="218"/>
    </location>
</feature>
<keyword evidence="10" id="KW-0407">Ion channel</keyword>
<gene>
    <name evidence="16" type="primary">Dyak\GE13070</name>
    <name evidence="16" type="synonym">dyak_GLEANR_13313</name>
    <name evidence="16" type="synonym">GE13070</name>
    <name evidence="16" type="ORF">Dyak_GE13070</name>
</gene>
<feature type="domain" description="Neurotransmitter-gated ion-channel ligand-binding" evidence="14">
    <location>
        <begin position="36"/>
        <end position="160"/>
    </location>
</feature>
<dbReference type="OrthoDB" id="8175758at2759"/>
<evidence type="ECO:0000313" key="16">
    <source>
        <dbReference type="EMBL" id="KRJ98892.1"/>
    </source>
</evidence>
<dbReference type="InterPro" id="IPR036734">
    <property type="entry name" value="Neur_chan_lig-bd_sf"/>
</dbReference>
<evidence type="ECO:0000256" key="8">
    <source>
        <dbReference type="ARBA" id="ARBA00023065"/>
    </source>
</evidence>
<reference evidence="16 17" key="1">
    <citation type="journal article" date="2007" name="Nature">
        <title>Evolution of genes and genomes on the Drosophila phylogeny.</title>
        <authorList>
            <consortium name="Drosophila 12 Genomes Consortium"/>
            <person name="Clark A.G."/>
            <person name="Eisen M.B."/>
            <person name="Smith D.R."/>
            <person name="Bergman C.M."/>
            <person name="Oliver B."/>
            <person name="Markow T.A."/>
            <person name="Kaufman T.C."/>
            <person name="Kellis M."/>
            <person name="Gelbart W."/>
            <person name="Iyer V.N."/>
            <person name="Pollard D.A."/>
            <person name="Sackton T.B."/>
            <person name="Larracuente A.M."/>
            <person name="Singh N.D."/>
            <person name="Abad J.P."/>
            <person name="Abt D.N."/>
            <person name="Adryan B."/>
            <person name="Aguade M."/>
            <person name="Akashi H."/>
            <person name="Anderson W.W."/>
            <person name="Aquadro C.F."/>
            <person name="Ardell D.H."/>
            <person name="Arguello R."/>
            <person name="Artieri C.G."/>
            <person name="Barbash D.A."/>
            <person name="Barker D."/>
            <person name="Barsanti P."/>
            <person name="Batterham P."/>
            <person name="Batzoglou S."/>
            <person name="Begun D."/>
            <person name="Bhutkar A."/>
            <person name="Blanco E."/>
            <person name="Bosak S.A."/>
            <person name="Bradley R.K."/>
            <person name="Brand A.D."/>
            <person name="Brent M.R."/>
            <person name="Brooks A.N."/>
            <person name="Brown R.H."/>
            <person name="Butlin R.K."/>
            <person name="Caggese C."/>
            <person name="Calvi B.R."/>
            <person name="Bernardo de Carvalho A."/>
            <person name="Caspi A."/>
            <person name="Castrezana S."/>
            <person name="Celniker S.E."/>
            <person name="Chang J.L."/>
            <person name="Chapple C."/>
            <person name="Chatterji S."/>
            <person name="Chinwalla A."/>
            <person name="Civetta A."/>
            <person name="Clifton S.W."/>
            <person name="Comeron J.M."/>
            <person name="Costello J.C."/>
            <person name="Coyne J.A."/>
            <person name="Daub J."/>
            <person name="David R.G."/>
            <person name="Delcher A.L."/>
            <person name="Delehaunty K."/>
            <person name="Do C.B."/>
            <person name="Ebling H."/>
            <person name="Edwards K."/>
            <person name="Eickbush T."/>
            <person name="Evans J.D."/>
            <person name="Filipski A."/>
            <person name="Findeiss S."/>
            <person name="Freyhult E."/>
            <person name="Fulton L."/>
            <person name="Fulton R."/>
            <person name="Garcia A.C."/>
            <person name="Gardiner A."/>
            <person name="Garfield D.A."/>
            <person name="Garvin B.E."/>
            <person name="Gibson G."/>
            <person name="Gilbert D."/>
            <person name="Gnerre S."/>
            <person name="Godfrey J."/>
            <person name="Good R."/>
            <person name="Gotea V."/>
            <person name="Gravely B."/>
            <person name="Greenberg A.J."/>
            <person name="Griffiths-Jones S."/>
            <person name="Gross S."/>
            <person name="Guigo R."/>
            <person name="Gustafson E.A."/>
            <person name="Haerty W."/>
            <person name="Hahn M.W."/>
            <person name="Halligan D.L."/>
            <person name="Halpern A.L."/>
            <person name="Halter G.M."/>
            <person name="Han M.V."/>
            <person name="Heger A."/>
            <person name="Hillier L."/>
            <person name="Hinrichs A.S."/>
            <person name="Holmes I."/>
            <person name="Hoskins R.A."/>
            <person name="Hubisz M.J."/>
            <person name="Hultmark D."/>
            <person name="Huntley M.A."/>
            <person name="Jaffe D.B."/>
            <person name="Jagadeeshan S."/>
            <person name="Jeck W.R."/>
            <person name="Johnson J."/>
            <person name="Jones C.D."/>
            <person name="Jordan W.C."/>
            <person name="Karpen G.H."/>
            <person name="Kataoka E."/>
            <person name="Keightley P.D."/>
            <person name="Kheradpour P."/>
            <person name="Kirkness E.F."/>
            <person name="Koerich L.B."/>
            <person name="Kristiansen K."/>
            <person name="Kudrna D."/>
            <person name="Kulathinal R.J."/>
            <person name="Kumar S."/>
            <person name="Kwok R."/>
            <person name="Lander E."/>
            <person name="Langley C.H."/>
            <person name="Lapoint R."/>
            <person name="Lazzaro B.P."/>
            <person name="Lee S.J."/>
            <person name="Levesque L."/>
            <person name="Li R."/>
            <person name="Lin C.F."/>
            <person name="Lin M.F."/>
            <person name="Lindblad-Toh K."/>
            <person name="Llopart A."/>
            <person name="Long M."/>
            <person name="Low L."/>
            <person name="Lozovsky E."/>
            <person name="Lu J."/>
            <person name="Luo M."/>
            <person name="Machado C.A."/>
            <person name="Makalowski W."/>
            <person name="Marzo M."/>
            <person name="Matsuda M."/>
            <person name="Matzkin L."/>
            <person name="McAllister B."/>
            <person name="McBride C.S."/>
            <person name="McKernan B."/>
            <person name="McKernan K."/>
            <person name="Mendez-Lago M."/>
            <person name="Minx P."/>
            <person name="Mollenhauer M.U."/>
            <person name="Montooth K."/>
            <person name="Mount S.M."/>
            <person name="Mu X."/>
            <person name="Myers E."/>
            <person name="Negre B."/>
            <person name="Newfeld S."/>
            <person name="Nielsen R."/>
            <person name="Noor M.A."/>
            <person name="O'Grady P."/>
            <person name="Pachter L."/>
            <person name="Papaceit M."/>
            <person name="Parisi M.J."/>
            <person name="Parisi M."/>
            <person name="Parts L."/>
            <person name="Pedersen J.S."/>
            <person name="Pesole G."/>
            <person name="Phillippy A.M."/>
            <person name="Ponting C.P."/>
            <person name="Pop M."/>
            <person name="Porcelli D."/>
            <person name="Powell J.R."/>
            <person name="Prohaska S."/>
            <person name="Pruitt K."/>
            <person name="Puig M."/>
            <person name="Quesneville H."/>
            <person name="Ram K.R."/>
            <person name="Rand D."/>
            <person name="Rasmussen M.D."/>
            <person name="Reed L.K."/>
            <person name="Reenan R."/>
            <person name="Reily A."/>
            <person name="Remington K.A."/>
            <person name="Rieger T.T."/>
            <person name="Ritchie M.G."/>
            <person name="Robin C."/>
            <person name="Rogers Y.H."/>
            <person name="Rohde C."/>
            <person name="Rozas J."/>
            <person name="Rubenfield M.J."/>
            <person name="Ruiz A."/>
            <person name="Russo S."/>
            <person name="Salzberg S.L."/>
            <person name="Sanchez-Gracia A."/>
            <person name="Saranga D.J."/>
            <person name="Sato H."/>
            <person name="Schaeffer S.W."/>
            <person name="Schatz M.C."/>
            <person name="Schlenke T."/>
            <person name="Schwartz R."/>
            <person name="Segarra C."/>
            <person name="Singh R.S."/>
            <person name="Sirot L."/>
            <person name="Sirota M."/>
            <person name="Sisneros N.B."/>
            <person name="Smith C.D."/>
            <person name="Smith T.F."/>
            <person name="Spieth J."/>
            <person name="Stage D.E."/>
            <person name="Stark A."/>
            <person name="Stephan W."/>
            <person name="Strausberg R.L."/>
            <person name="Strempel S."/>
            <person name="Sturgill D."/>
            <person name="Sutton G."/>
            <person name="Sutton G.G."/>
            <person name="Tao W."/>
            <person name="Teichmann S."/>
            <person name="Tobari Y.N."/>
            <person name="Tomimura Y."/>
            <person name="Tsolas J.M."/>
            <person name="Valente V.L."/>
            <person name="Venter E."/>
            <person name="Venter J.C."/>
            <person name="Vicario S."/>
            <person name="Vieira F.G."/>
            <person name="Vilella A.J."/>
            <person name="Villasante A."/>
            <person name="Walenz B."/>
            <person name="Wang J."/>
            <person name="Wasserman M."/>
            <person name="Watts T."/>
            <person name="Wilson D."/>
            <person name="Wilson R.K."/>
            <person name="Wing R.A."/>
            <person name="Wolfner M.F."/>
            <person name="Wong A."/>
            <person name="Wong G.K."/>
            <person name="Wu C.I."/>
            <person name="Wu G."/>
            <person name="Yamamoto D."/>
            <person name="Yang H.P."/>
            <person name="Yang S.P."/>
            <person name="Yorke J.A."/>
            <person name="Yoshida K."/>
            <person name="Zdobnov E."/>
            <person name="Zhang P."/>
            <person name="Zhang Y."/>
            <person name="Zimin A.V."/>
            <person name="Baldwin J."/>
            <person name="Abdouelleil A."/>
            <person name="Abdulkadir J."/>
            <person name="Abebe A."/>
            <person name="Abera B."/>
            <person name="Abreu J."/>
            <person name="Acer S.C."/>
            <person name="Aftuck L."/>
            <person name="Alexander A."/>
            <person name="An P."/>
            <person name="Anderson E."/>
            <person name="Anderson S."/>
            <person name="Arachi H."/>
            <person name="Azer M."/>
            <person name="Bachantsang P."/>
            <person name="Barry A."/>
            <person name="Bayul T."/>
            <person name="Berlin A."/>
            <person name="Bessette D."/>
            <person name="Bloom T."/>
            <person name="Blye J."/>
            <person name="Boguslavskiy L."/>
            <person name="Bonnet C."/>
            <person name="Boukhgalter B."/>
            <person name="Bourzgui I."/>
            <person name="Brown A."/>
            <person name="Cahill P."/>
            <person name="Channer S."/>
            <person name="Cheshatsang Y."/>
            <person name="Chuda L."/>
            <person name="Citroen M."/>
            <person name="Collymore A."/>
            <person name="Cooke P."/>
            <person name="Costello M."/>
            <person name="D'Aco K."/>
            <person name="Daza R."/>
            <person name="De Haan G."/>
            <person name="DeGray S."/>
            <person name="DeMaso C."/>
            <person name="Dhargay N."/>
            <person name="Dooley K."/>
            <person name="Dooley E."/>
            <person name="Doricent M."/>
            <person name="Dorje P."/>
            <person name="Dorjee K."/>
            <person name="Dupes A."/>
            <person name="Elong R."/>
            <person name="Falk J."/>
            <person name="Farina A."/>
            <person name="Faro S."/>
            <person name="Ferguson D."/>
            <person name="Fisher S."/>
            <person name="Foley C.D."/>
            <person name="Franke A."/>
            <person name="Friedrich D."/>
            <person name="Gadbois L."/>
            <person name="Gearin G."/>
            <person name="Gearin C.R."/>
            <person name="Giannoukos G."/>
            <person name="Goode T."/>
            <person name="Graham J."/>
            <person name="Grandbois E."/>
            <person name="Grewal S."/>
            <person name="Gyaltsen K."/>
            <person name="Hafez N."/>
            <person name="Hagos B."/>
            <person name="Hall J."/>
            <person name="Henson C."/>
            <person name="Hollinger A."/>
            <person name="Honan T."/>
            <person name="Huard M.D."/>
            <person name="Hughes L."/>
            <person name="Hurhula B."/>
            <person name="Husby M.E."/>
            <person name="Kamat A."/>
            <person name="Kanga B."/>
            <person name="Kashin S."/>
            <person name="Khazanovich D."/>
            <person name="Kisner P."/>
            <person name="Lance K."/>
            <person name="Lara M."/>
            <person name="Lee W."/>
            <person name="Lennon N."/>
            <person name="Letendre F."/>
            <person name="LeVine R."/>
            <person name="Lipovsky A."/>
            <person name="Liu X."/>
            <person name="Liu J."/>
            <person name="Liu S."/>
            <person name="Lokyitsang T."/>
            <person name="Lokyitsang Y."/>
            <person name="Lubonja R."/>
            <person name="Lui A."/>
            <person name="MacDonald P."/>
            <person name="Magnisalis V."/>
            <person name="Maru K."/>
            <person name="Matthews C."/>
            <person name="McCusker W."/>
            <person name="McDonough S."/>
            <person name="Mehta T."/>
            <person name="Meldrim J."/>
            <person name="Meneus L."/>
            <person name="Mihai O."/>
            <person name="Mihalev A."/>
            <person name="Mihova T."/>
            <person name="Mittelman R."/>
            <person name="Mlenga V."/>
            <person name="Montmayeur A."/>
            <person name="Mulrain L."/>
            <person name="Navidi A."/>
            <person name="Naylor J."/>
            <person name="Negash T."/>
            <person name="Nguyen T."/>
            <person name="Nguyen N."/>
            <person name="Nicol R."/>
            <person name="Norbu C."/>
            <person name="Norbu N."/>
            <person name="Novod N."/>
            <person name="O'Neill B."/>
            <person name="Osman S."/>
            <person name="Markiewicz E."/>
            <person name="Oyono O.L."/>
            <person name="Patti C."/>
            <person name="Phunkhang P."/>
            <person name="Pierre F."/>
            <person name="Priest M."/>
            <person name="Raghuraman S."/>
            <person name="Rege F."/>
            <person name="Reyes R."/>
            <person name="Rise C."/>
            <person name="Rogov P."/>
            <person name="Ross K."/>
            <person name="Ryan E."/>
            <person name="Settipalli S."/>
            <person name="Shea T."/>
            <person name="Sherpa N."/>
            <person name="Shi L."/>
            <person name="Shih D."/>
            <person name="Sparrow T."/>
            <person name="Spaulding J."/>
            <person name="Stalker J."/>
            <person name="Stange-Thomann N."/>
            <person name="Stavropoulos S."/>
            <person name="Stone C."/>
            <person name="Strader C."/>
            <person name="Tesfaye S."/>
            <person name="Thomson T."/>
            <person name="Thoulutsang Y."/>
            <person name="Thoulutsang D."/>
            <person name="Topham K."/>
            <person name="Topping I."/>
            <person name="Tsamla T."/>
            <person name="Vassiliev H."/>
            <person name="Vo A."/>
            <person name="Wangchuk T."/>
            <person name="Wangdi T."/>
            <person name="Weiand M."/>
            <person name="Wilkinson J."/>
            <person name="Wilson A."/>
            <person name="Yadav S."/>
            <person name="Young G."/>
            <person name="Yu Q."/>
            <person name="Zembek L."/>
            <person name="Zhong D."/>
            <person name="Zimmer A."/>
            <person name="Zwirko Z."/>
            <person name="Jaffe D.B."/>
            <person name="Alvarez P."/>
            <person name="Brockman W."/>
            <person name="Butler J."/>
            <person name="Chin C."/>
            <person name="Gnerre S."/>
            <person name="Grabherr M."/>
            <person name="Kleber M."/>
            <person name="Mauceli E."/>
            <person name="MacCallum I."/>
        </authorList>
    </citation>
    <scope>NUCLEOTIDE SEQUENCE [LARGE SCALE GENOMIC DNA]</scope>
    <source>
        <strain evidence="17">Tai18E2 / Tucson 14021-0261.01</strain>
    </source>
</reference>
<sequence length="364" mass="41211">MLDKFNTNAFISFGLGFILMWLSEATEAHMNYTAKPRVVLPPNYVKEIATLTHKFTSVTLYKNKTVRYAARMHAIIACQMEFQLYPMDIQVCPIYIESFSSNNQKVKLRWSDSGVTLNPELKLLQYNLGQPLELEESDGYMPEKVGNFSRLTVYFRFERQIGHHLIQTFAPSSLVVMLSWFSFWLGLDAIPGRVTLLVTCMLTLVTMFTGADIPPVAYVKALDLWMAGCMLSVFAALAEFVVVKVLDVQYQYQVNRIPKVLPMRISNMEKGQCATVASWEGGAVRSRKATQTPTTPGQTSLQGNGGPPKPARRQSLLSVAWTDTDTGVEKIMWREIDKVSRAVFPILFFVFVLLYWPILLMKSS</sequence>
<evidence type="ECO:0000256" key="9">
    <source>
        <dbReference type="ARBA" id="ARBA00023136"/>
    </source>
</evidence>
<proteinExistence type="predicted"/>
<dbReference type="Gene3D" id="2.70.170.10">
    <property type="entry name" value="Neurotransmitter-gated ion-channel ligand-binding domain"/>
    <property type="match status" value="1"/>
</dbReference>
<dbReference type="InterPro" id="IPR006202">
    <property type="entry name" value="Neur_chan_lig-bd"/>
</dbReference>
<dbReference type="InterPro" id="IPR006201">
    <property type="entry name" value="Neur_channel"/>
</dbReference>
<name>A0A0R1DNR5_DROYA</name>
<dbReference type="GO" id="GO:0099095">
    <property type="term" value="F:ligand-gated monoatomic anion channel activity"/>
    <property type="evidence" value="ECO:0007669"/>
    <property type="project" value="UniProtKB-ARBA"/>
</dbReference>
<dbReference type="GO" id="GO:0005254">
    <property type="term" value="F:chloride channel activity"/>
    <property type="evidence" value="ECO:0007669"/>
    <property type="project" value="UniProtKB-ARBA"/>
</dbReference>
<evidence type="ECO:0000256" key="10">
    <source>
        <dbReference type="ARBA" id="ARBA00023303"/>
    </source>
</evidence>
<protein>
    <submittedName>
        <fullName evidence="16">Uncharacterized protein, isoform D</fullName>
    </submittedName>
</protein>
<feature type="chain" id="PRO_5006402724" evidence="13">
    <location>
        <begin position="29"/>
        <end position="364"/>
    </location>
</feature>
<evidence type="ECO:0000256" key="5">
    <source>
        <dbReference type="ARBA" id="ARBA00022692"/>
    </source>
</evidence>
<dbReference type="GO" id="GO:0022824">
    <property type="term" value="F:transmitter-gated monoatomic ion channel activity"/>
    <property type="evidence" value="ECO:0007669"/>
    <property type="project" value="UniProtKB-ARBA"/>
</dbReference>
<keyword evidence="7 12" id="KW-1133">Transmembrane helix</keyword>
<evidence type="ECO:0000259" key="15">
    <source>
        <dbReference type="Pfam" id="PF02932"/>
    </source>
</evidence>
<dbReference type="AlphaFoldDB" id="A0A0R1DNR5"/>
<evidence type="ECO:0000256" key="3">
    <source>
        <dbReference type="ARBA" id="ARBA00022448"/>
    </source>
</evidence>
<evidence type="ECO:0000256" key="7">
    <source>
        <dbReference type="ARBA" id="ARBA00022989"/>
    </source>
</evidence>
<feature type="transmembrane region" description="Helical" evidence="12">
    <location>
        <begin position="169"/>
        <end position="187"/>
    </location>
</feature>
<evidence type="ECO:0000313" key="17">
    <source>
        <dbReference type="Proteomes" id="UP000002282"/>
    </source>
</evidence>
<organism evidence="16 17">
    <name type="scientific">Drosophila yakuba</name>
    <name type="common">Fruit fly</name>
    <dbReference type="NCBI Taxonomy" id="7245"/>
    <lineage>
        <taxon>Eukaryota</taxon>
        <taxon>Metazoa</taxon>
        <taxon>Ecdysozoa</taxon>
        <taxon>Arthropoda</taxon>
        <taxon>Hexapoda</taxon>
        <taxon>Insecta</taxon>
        <taxon>Pterygota</taxon>
        <taxon>Neoptera</taxon>
        <taxon>Endopterygota</taxon>
        <taxon>Diptera</taxon>
        <taxon>Brachycera</taxon>
        <taxon>Muscomorpha</taxon>
        <taxon>Ephydroidea</taxon>
        <taxon>Drosophilidae</taxon>
        <taxon>Drosophila</taxon>
        <taxon>Sophophora</taxon>
    </lineage>
</organism>
<accession>A0A0R1DNR5</accession>
<reference evidence="16 17" key="2">
    <citation type="journal article" date="2007" name="PLoS Biol.">
        <title>Principles of genome evolution in the Drosophila melanogaster species group.</title>
        <authorList>
            <person name="Ranz J.M."/>
            <person name="Maurin D."/>
            <person name="Chan Y.S."/>
            <person name="von Grotthuss M."/>
            <person name="Hillier L.W."/>
            <person name="Roote J."/>
            <person name="Ashburner M."/>
            <person name="Bergman C.M."/>
        </authorList>
    </citation>
    <scope>NUCLEOTIDE SEQUENCE [LARGE SCALE GENOMIC DNA]</scope>
    <source>
        <strain evidence="17">Tai18E2 / Tucson 14021-0261.01</strain>
    </source>
</reference>
<dbReference type="SUPFAM" id="SSF63712">
    <property type="entry name" value="Nicotinic receptor ligand binding domain-like"/>
    <property type="match status" value="1"/>
</dbReference>
<dbReference type="InterPro" id="IPR038050">
    <property type="entry name" value="Neuro_actylchol_rec"/>
</dbReference>
<evidence type="ECO:0000256" key="11">
    <source>
        <dbReference type="SAM" id="MobiDB-lite"/>
    </source>
</evidence>
<dbReference type="GO" id="GO:0005886">
    <property type="term" value="C:plasma membrane"/>
    <property type="evidence" value="ECO:0007669"/>
    <property type="project" value="UniProtKB-SubCell"/>
</dbReference>
<keyword evidence="6 13" id="KW-0732">Signal</keyword>
<dbReference type="InterPro" id="IPR006029">
    <property type="entry name" value="Neurotrans-gated_channel_TM"/>
</dbReference>
<keyword evidence="8" id="KW-0406">Ion transport</keyword>
<dbReference type="Pfam" id="PF02932">
    <property type="entry name" value="Neur_chan_memb"/>
    <property type="match status" value="1"/>
</dbReference>
<feature type="transmembrane region" description="Helical" evidence="12">
    <location>
        <begin position="224"/>
        <end position="246"/>
    </location>
</feature>
<dbReference type="FunFam" id="1.20.58.390:FF:000032">
    <property type="entry name" value="gamma-aminobutyric acid receptor subunit epsilon"/>
    <property type="match status" value="1"/>
</dbReference>
<comment type="subcellular location">
    <subcellularLocation>
        <location evidence="2">Cell membrane</location>
    </subcellularLocation>
    <subcellularLocation>
        <location evidence="1">Membrane</location>
        <topology evidence="1">Multi-pass membrane protein</topology>
    </subcellularLocation>
</comment>
<dbReference type="Proteomes" id="UP000002282">
    <property type="component" value="Chromosome 2R"/>
</dbReference>
<dbReference type="PANTHER" id="PTHR18945">
    <property type="entry name" value="NEUROTRANSMITTER GATED ION CHANNEL"/>
    <property type="match status" value="1"/>
</dbReference>
<keyword evidence="17" id="KW-1185">Reference proteome</keyword>
<evidence type="ECO:0000259" key="14">
    <source>
        <dbReference type="Pfam" id="PF02931"/>
    </source>
</evidence>
<dbReference type="InterPro" id="IPR036719">
    <property type="entry name" value="Neuro-gated_channel_TM_sf"/>
</dbReference>
<dbReference type="EMBL" id="CM000158">
    <property type="protein sequence ID" value="KRJ98892.1"/>
    <property type="molecule type" value="Genomic_DNA"/>
</dbReference>
<dbReference type="GO" id="GO:0004890">
    <property type="term" value="F:GABA-A receptor activity"/>
    <property type="evidence" value="ECO:0007669"/>
    <property type="project" value="UniProtKB-ARBA"/>
</dbReference>
<feature type="region of interest" description="Disordered" evidence="11">
    <location>
        <begin position="284"/>
        <end position="312"/>
    </location>
</feature>
<evidence type="ECO:0000256" key="6">
    <source>
        <dbReference type="ARBA" id="ARBA00022729"/>
    </source>
</evidence>
<keyword evidence="5 12" id="KW-0812">Transmembrane</keyword>
<feature type="transmembrane region" description="Helical" evidence="12">
    <location>
        <begin position="339"/>
        <end position="358"/>
    </location>
</feature>
<feature type="domain" description="Neurotransmitter-gated ion-channel transmembrane" evidence="15">
    <location>
        <begin position="169"/>
        <end position="251"/>
    </location>
</feature>
<keyword evidence="9 12" id="KW-0472">Membrane</keyword>
<dbReference type="InterPro" id="IPR006028">
    <property type="entry name" value="GABAA/Glycine_rcpt"/>
</dbReference>
<dbReference type="Gene3D" id="1.20.58.390">
    <property type="entry name" value="Neurotransmitter-gated ion-channel transmembrane domain"/>
    <property type="match status" value="1"/>
</dbReference>
<evidence type="ECO:0000256" key="4">
    <source>
        <dbReference type="ARBA" id="ARBA00022475"/>
    </source>
</evidence>
<dbReference type="InterPro" id="IPR018000">
    <property type="entry name" value="Neurotransmitter_ion_chnl_CS"/>
</dbReference>
<feature type="compositionally biased region" description="Polar residues" evidence="11">
    <location>
        <begin position="289"/>
        <end position="302"/>
    </location>
</feature>
<evidence type="ECO:0000256" key="1">
    <source>
        <dbReference type="ARBA" id="ARBA00004141"/>
    </source>
</evidence>
<dbReference type="CDD" id="cd19049">
    <property type="entry name" value="LGIC_TM_anion"/>
    <property type="match status" value="1"/>
</dbReference>
<evidence type="ECO:0000256" key="2">
    <source>
        <dbReference type="ARBA" id="ARBA00004236"/>
    </source>
</evidence>
<dbReference type="SUPFAM" id="SSF90112">
    <property type="entry name" value="Neurotransmitter-gated ion-channel transmembrane pore"/>
    <property type="match status" value="1"/>
</dbReference>
<keyword evidence="4" id="KW-1003">Cell membrane</keyword>
<dbReference type="Pfam" id="PF02931">
    <property type="entry name" value="Neur_chan_LBD"/>
    <property type="match status" value="1"/>
</dbReference>
<keyword evidence="3" id="KW-0813">Transport</keyword>